<dbReference type="Pfam" id="PF05627">
    <property type="entry name" value="AvrRpt-cleavage"/>
    <property type="match status" value="1"/>
</dbReference>
<dbReference type="EMBL" id="CM010637">
    <property type="protein sequence ID" value="RID40580.1"/>
    <property type="molecule type" value="Genomic_DNA"/>
</dbReference>
<evidence type="ECO:0000256" key="1">
    <source>
        <dbReference type="SAM" id="MobiDB-lite"/>
    </source>
</evidence>
<dbReference type="Proteomes" id="UP000264353">
    <property type="component" value="Chromosome A10"/>
</dbReference>
<evidence type="ECO:0000313" key="4">
    <source>
        <dbReference type="Proteomes" id="UP000264353"/>
    </source>
</evidence>
<reference evidence="3 4" key="1">
    <citation type="submission" date="2018-06" db="EMBL/GenBank/DDBJ databases">
        <title>WGS assembly of Brassica rapa FPsc.</title>
        <authorList>
            <person name="Bowman J."/>
            <person name="Kohchi T."/>
            <person name="Yamato K."/>
            <person name="Jenkins J."/>
            <person name="Shu S."/>
            <person name="Ishizaki K."/>
            <person name="Yamaoka S."/>
            <person name="Nishihama R."/>
            <person name="Nakamura Y."/>
            <person name="Berger F."/>
            <person name="Adam C."/>
            <person name="Aki S."/>
            <person name="Althoff F."/>
            <person name="Araki T."/>
            <person name="Arteaga-Vazquez M."/>
            <person name="Balasubrmanian S."/>
            <person name="Bauer D."/>
            <person name="Boehm C."/>
            <person name="Briginshaw L."/>
            <person name="Caballero-Perez J."/>
            <person name="Catarino B."/>
            <person name="Chen F."/>
            <person name="Chiyoda S."/>
            <person name="Chovatia M."/>
            <person name="Davies K."/>
            <person name="Delmans M."/>
            <person name="Demura T."/>
            <person name="Dierschke T."/>
            <person name="Dolan L."/>
            <person name="Dorantes-Acosta A."/>
            <person name="Eklund D."/>
            <person name="Florent S."/>
            <person name="Flores-Sandoval E."/>
            <person name="Fujiyama A."/>
            <person name="Fukuzawa H."/>
            <person name="Galik B."/>
            <person name="Grimanelli D."/>
            <person name="Grimwood J."/>
            <person name="Grossniklaus U."/>
            <person name="Hamada T."/>
            <person name="Haseloff J."/>
            <person name="Hetherington A."/>
            <person name="Higo A."/>
            <person name="Hirakawa Y."/>
            <person name="Hundley H."/>
            <person name="Ikeda Y."/>
            <person name="Inoue K."/>
            <person name="Inoue S."/>
            <person name="Ishida S."/>
            <person name="Jia Q."/>
            <person name="Kakita M."/>
            <person name="Kanazawa T."/>
            <person name="Kawai Y."/>
            <person name="Kawashima T."/>
            <person name="Kennedy M."/>
            <person name="Kinose K."/>
            <person name="Kinoshita T."/>
            <person name="Kohara Y."/>
            <person name="Koide E."/>
            <person name="Komatsu K."/>
            <person name="Kopischke S."/>
            <person name="Kubo M."/>
            <person name="Kyozuka J."/>
            <person name="Lagercrantz U."/>
            <person name="Lin S."/>
            <person name="Lindquist E."/>
            <person name="Lipzen A."/>
            <person name="Lu C."/>
            <person name="Luna E."/>
            <person name="Martienssen R."/>
            <person name="Minamino N."/>
            <person name="Mizutani M."/>
            <person name="Mizutani M."/>
            <person name="Mochizuki N."/>
            <person name="Monte I."/>
            <person name="Mosher R."/>
            <person name="Nagasaki H."/>
            <person name="Nakagami H."/>
            <person name="Naramoto S."/>
            <person name="Nishitani K."/>
            <person name="Ohtani M."/>
            <person name="Okamoto T."/>
            <person name="Okumura M."/>
            <person name="Phillips J."/>
            <person name="Pollak B."/>
            <person name="Reinders A."/>
            <person name="Roevekamp M."/>
            <person name="Sano R."/>
            <person name="Sawa S."/>
            <person name="Schmid M."/>
            <person name="Shirakawa M."/>
            <person name="Solano R."/>
            <person name="Spunde A."/>
            <person name="Suetsugu N."/>
            <person name="Sugano S."/>
            <person name="Sugiyama A."/>
            <person name="Sun R."/>
            <person name="Suzuki Y."/>
            <person name="Takenaka M."/>
            <person name="Takezawa D."/>
            <person name="Tomogane H."/>
            <person name="Tsuzuki M."/>
            <person name="Ueda T."/>
            <person name="Umeda M."/>
            <person name="Ward J."/>
            <person name="Watanabe Y."/>
            <person name="Yazaki K."/>
            <person name="Yokoyama R."/>
            <person name="Yoshitake Y."/>
            <person name="Yotsui I."/>
            <person name="Zachgo S."/>
            <person name="Schmutz J."/>
        </authorList>
    </citation>
    <scope>NUCLEOTIDE SEQUENCE [LARGE SCALE GENOMIC DNA]</scope>
    <source>
        <strain evidence="4">cv. B-3</strain>
    </source>
</reference>
<dbReference type="PANTHER" id="PTHR33882:SF2">
    <property type="entry name" value="EXPRESSED PROTEIN"/>
    <property type="match status" value="1"/>
</dbReference>
<sequence>MDSKENKNTPWLSVPQFGDWDQKGGNIPDYSLDFSKIREMRKQNKRDPSRASLGNEEEDTINPFHNQPPTSHDNTKPSLDIQKEERTVQKTIKEAAKRNDMVSAKALAKEIVSSRRTVNKLYENKSQMNKLYENKASCVGIEEEVRRIKKEHHEDDGAIENDRVKGYLKHETSGWCDGGSVHGHVRRVGL</sequence>
<dbReference type="PANTHER" id="PTHR33882">
    <property type="entry name" value="PATHOGENIC TYPE III EFFECTOR AVIRULENCE FACTOR AVR AVRRPT-CLEAVAGE: CLEAVAGE SITE PROTEIN"/>
    <property type="match status" value="1"/>
</dbReference>
<name>A0A397XPM8_BRACM</name>
<dbReference type="Gene3D" id="6.10.140.1230">
    <property type="match status" value="1"/>
</dbReference>
<dbReference type="AlphaFoldDB" id="A0A397XPM8"/>
<feature type="domain" description="RIN4 pathogenic type III effector avirulence factor Avr cleavage site" evidence="2">
    <location>
        <begin position="12"/>
        <end position="42"/>
    </location>
</feature>
<dbReference type="InterPro" id="IPR008700">
    <property type="entry name" value="TypeIII_avirulence_cleave"/>
</dbReference>
<feature type="compositionally biased region" description="Polar residues" evidence="1">
    <location>
        <begin position="63"/>
        <end position="72"/>
    </location>
</feature>
<evidence type="ECO:0000313" key="3">
    <source>
        <dbReference type="EMBL" id="RID40580.1"/>
    </source>
</evidence>
<gene>
    <name evidence="3" type="ORF">BRARA_J00616</name>
</gene>
<evidence type="ECO:0000259" key="2">
    <source>
        <dbReference type="Pfam" id="PF05627"/>
    </source>
</evidence>
<protein>
    <recommendedName>
        <fullName evidence="2">RIN4 pathogenic type III effector avirulence factor Avr cleavage site domain-containing protein</fullName>
    </recommendedName>
</protein>
<feature type="region of interest" description="Disordered" evidence="1">
    <location>
        <begin position="1"/>
        <end position="77"/>
    </location>
</feature>
<proteinExistence type="predicted"/>
<accession>A0A397XPM8</accession>
<feature type="compositionally biased region" description="Basic and acidic residues" evidence="1">
    <location>
        <begin position="35"/>
        <end position="49"/>
    </location>
</feature>
<organism evidence="3 4">
    <name type="scientific">Brassica campestris</name>
    <name type="common">Field mustard</name>
    <dbReference type="NCBI Taxonomy" id="3711"/>
    <lineage>
        <taxon>Eukaryota</taxon>
        <taxon>Viridiplantae</taxon>
        <taxon>Streptophyta</taxon>
        <taxon>Embryophyta</taxon>
        <taxon>Tracheophyta</taxon>
        <taxon>Spermatophyta</taxon>
        <taxon>Magnoliopsida</taxon>
        <taxon>eudicotyledons</taxon>
        <taxon>Gunneridae</taxon>
        <taxon>Pentapetalae</taxon>
        <taxon>rosids</taxon>
        <taxon>malvids</taxon>
        <taxon>Brassicales</taxon>
        <taxon>Brassicaceae</taxon>
        <taxon>Brassiceae</taxon>
        <taxon>Brassica</taxon>
    </lineage>
</organism>